<evidence type="ECO:0000259" key="8">
    <source>
        <dbReference type="PROSITE" id="PS50113"/>
    </source>
</evidence>
<dbReference type="InterPro" id="IPR003594">
    <property type="entry name" value="HATPase_dom"/>
</dbReference>
<dbReference type="CDD" id="cd00075">
    <property type="entry name" value="HATPase"/>
    <property type="match status" value="1"/>
</dbReference>
<dbReference type="RefSeq" id="WP_136824825.1">
    <property type="nucleotide sequence ID" value="NZ_SWBP01000001.1"/>
</dbReference>
<dbReference type="Pfam" id="PF02518">
    <property type="entry name" value="HATPase_c"/>
    <property type="match status" value="1"/>
</dbReference>
<dbReference type="InterPro" id="IPR000014">
    <property type="entry name" value="PAS"/>
</dbReference>
<dbReference type="Pfam" id="PF00512">
    <property type="entry name" value="HisKA"/>
    <property type="match status" value="1"/>
</dbReference>
<dbReference type="EMBL" id="SWBP01000001">
    <property type="protein sequence ID" value="TKC00616.1"/>
    <property type="molecule type" value="Genomic_DNA"/>
</dbReference>
<dbReference type="InterPro" id="IPR004358">
    <property type="entry name" value="Sig_transdc_His_kin-like_C"/>
</dbReference>
<comment type="catalytic activity">
    <reaction evidence="1">
        <text>ATP + protein L-histidine = ADP + protein N-phospho-L-histidine.</text>
        <dbReference type="EC" id="2.7.13.3"/>
    </reaction>
</comment>
<dbReference type="Gene3D" id="3.30.565.10">
    <property type="entry name" value="Histidine kinase-like ATPase, C-terminal domain"/>
    <property type="match status" value="1"/>
</dbReference>
<dbReference type="SMART" id="SM00086">
    <property type="entry name" value="PAC"/>
    <property type="match status" value="3"/>
</dbReference>
<dbReference type="SUPFAM" id="SSF55874">
    <property type="entry name" value="ATPase domain of HSP90 chaperone/DNA topoisomerase II/histidine kinase"/>
    <property type="match status" value="1"/>
</dbReference>
<dbReference type="Gene3D" id="1.10.287.130">
    <property type="match status" value="1"/>
</dbReference>
<evidence type="ECO:0000313" key="9">
    <source>
        <dbReference type="EMBL" id="TKC00616.1"/>
    </source>
</evidence>
<protein>
    <recommendedName>
        <fullName evidence="2">histidine kinase</fullName>
        <ecNumber evidence="2">2.7.13.3</ecNumber>
    </recommendedName>
</protein>
<gene>
    <name evidence="9" type="ORF">FA046_02750</name>
</gene>
<keyword evidence="4" id="KW-0808">Transferase</keyword>
<dbReference type="InterPro" id="IPR035965">
    <property type="entry name" value="PAS-like_dom_sf"/>
</dbReference>
<dbReference type="PROSITE" id="PS50112">
    <property type="entry name" value="PAS"/>
    <property type="match status" value="2"/>
</dbReference>
<name>A0A4U1C415_9SPHI</name>
<dbReference type="PANTHER" id="PTHR43304">
    <property type="entry name" value="PHYTOCHROME-LIKE PROTEIN CPH1"/>
    <property type="match status" value="1"/>
</dbReference>
<feature type="domain" description="Histidine kinase" evidence="6">
    <location>
        <begin position="590"/>
        <end position="806"/>
    </location>
</feature>
<evidence type="ECO:0000256" key="1">
    <source>
        <dbReference type="ARBA" id="ARBA00000085"/>
    </source>
</evidence>
<dbReference type="InterPro" id="IPR052162">
    <property type="entry name" value="Sensor_kinase/Photoreceptor"/>
</dbReference>
<keyword evidence="5 9" id="KW-0418">Kinase</keyword>
<dbReference type="Pfam" id="PF13188">
    <property type="entry name" value="PAS_8"/>
    <property type="match status" value="2"/>
</dbReference>
<dbReference type="PANTHER" id="PTHR43304:SF1">
    <property type="entry name" value="PAC DOMAIN-CONTAINING PROTEIN"/>
    <property type="match status" value="1"/>
</dbReference>
<evidence type="ECO:0000256" key="4">
    <source>
        <dbReference type="ARBA" id="ARBA00022679"/>
    </source>
</evidence>
<reference evidence="9 10" key="1">
    <citation type="submission" date="2019-04" db="EMBL/GenBank/DDBJ databases">
        <title>Pedobacter sp. AR-3-17 sp. nov., isolated from Arctic soil.</title>
        <authorList>
            <person name="Dahal R.H."/>
            <person name="Kim D.-U."/>
        </authorList>
    </citation>
    <scope>NUCLEOTIDE SEQUENCE [LARGE SCALE GENOMIC DNA]</scope>
    <source>
        <strain evidence="9 10">AR-3-17</strain>
    </source>
</reference>
<evidence type="ECO:0000256" key="3">
    <source>
        <dbReference type="ARBA" id="ARBA00022553"/>
    </source>
</evidence>
<dbReference type="InterPro" id="IPR000700">
    <property type="entry name" value="PAS-assoc_C"/>
</dbReference>
<dbReference type="SUPFAM" id="SSF55785">
    <property type="entry name" value="PYP-like sensor domain (PAS domain)"/>
    <property type="match status" value="3"/>
</dbReference>
<evidence type="ECO:0000313" key="10">
    <source>
        <dbReference type="Proteomes" id="UP000308181"/>
    </source>
</evidence>
<feature type="domain" description="PAS" evidence="7">
    <location>
        <begin position="439"/>
        <end position="481"/>
    </location>
</feature>
<dbReference type="InterPro" id="IPR036890">
    <property type="entry name" value="HATPase_C_sf"/>
</dbReference>
<dbReference type="InterPro" id="IPR001610">
    <property type="entry name" value="PAC"/>
</dbReference>
<dbReference type="SUPFAM" id="SSF47384">
    <property type="entry name" value="Homodimeric domain of signal transducing histidine kinase"/>
    <property type="match status" value="1"/>
</dbReference>
<dbReference type="Proteomes" id="UP000308181">
    <property type="component" value="Unassembled WGS sequence"/>
</dbReference>
<dbReference type="OrthoDB" id="9813151at2"/>
<dbReference type="NCBIfam" id="TIGR00229">
    <property type="entry name" value="sensory_box"/>
    <property type="match status" value="3"/>
</dbReference>
<evidence type="ECO:0000256" key="2">
    <source>
        <dbReference type="ARBA" id="ARBA00012438"/>
    </source>
</evidence>
<dbReference type="AlphaFoldDB" id="A0A4U1C415"/>
<keyword evidence="3" id="KW-0597">Phosphoprotein</keyword>
<dbReference type="CDD" id="cd00082">
    <property type="entry name" value="HisKA"/>
    <property type="match status" value="1"/>
</dbReference>
<comment type="caution">
    <text evidence="9">The sequence shown here is derived from an EMBL/GenBank/DDBJ whole genome shotgun (WGS) entry which is preliminary data.</text>
</comment>
<keyword evidence="10" id="KW-1185">Reference proteome</keyword>
<accession>A0A4U1C415</accession>
<proteinExistence type="predicted"/>
<dbReference type="SMART" id="SM00388">
    <property type="entry name" value="HisKA"/>
    <property type="match status" value="1"/>
</dbReference>
<dbReference type="PRINTS" id="PR00344">
    <property type="entry name" value="BCTRLSENSOR"/>
</dbReference>
<dbReference type="EC" id="2.7.13.3" evidence="2"/>
<sequence length="820" mass="94696">MLSTAKDIDFRVLFKSTPGLLIVVSPQLLILTASDDYLETTNTKQSEIIGKYILEGFPNLPYDVNQKEVANALTSYSIVLQKKTKHTLLAQKYLVHNSYGILKEKYFNIKNKPVLNSENEVLYIITQLEDVTDAVCETNQYVLSDHPANEVDLLSFELHLNSTNLDLRDQNKELQQQLVDRYLQLDSINKNISDYIAAIDEASIVVVTDENDTIQLVNDNFCKISKYSREELIGKNHRFFNSGHHSKEFMRDLWLTIVSGNVWKGELKNKAKDGTTYWVDTIIVPFLNKEGKPYKYLSIRSDITLRKLDEAKLIASEEKYRNLFENSLIAILSSDLKTTKVIDVNQIGVKLFGYQSKKDFLKNFKPENHWVNISQRLYHIEILMKKGEVRNKIQEMKKLDGTHFWANISTKSDKEINSAQTVIIDITEQVQSHQNLISSEEKYRDLYENSLVSIFSFDTKTAKVIDVNNVGVQLLGYQSKKDFLDNYKSEAHWLDMPERERIIKSLIIEDGVKVIIHQMKRLDGTYFWARMNMKYNFKTFLLHSVIVDVSEQMRSRDELENKVTERTLELTRSLLREKELHEMKSSFVSMASHEFRTPLATILSSASIIEVYKDSNQQEKRLKHTKRISSSVKNLIYILNNFLSVGELEKGIWDIDASLINLPEFMQLLMEEMEGMLRDKNQQIIYTHEGELLIEQSNKTLKNIILNLLSNASKYSYDGENIYLSSVVANGRVTIAVKDQGIGIPQEDQKGLFTQFFRASNKEYIQGTGLGLYIVKKYLELINGDISFKSQLNEGTTFTISFAQKRNKKSKTHHLIKMKA</sequence>
<dbReference type="GO" id="GO:0000155">
    <property type="term" value="F:phosphorelay sensor kinase activity"/>
    <property type="evidence" value="ECO:0007669"/>
    <property type="project" value="InterPro"/>
</dbReference>
<dbReference type="InterPro" id="IPR036097">
    <property type="entry name" value="HisK_dim/P_sf"/>
</dbReference>
<dbReference type="PROSITE" id="PS50109">
    <property type="entry name" value="HIS_KIN"/>
    <property type="match status" value="1"/>
</dbReference>
<dbReference type="CDD" id="cd00130">
    <property type="entry name" value="PAS"/>
    <property type="match status" value="1"/>
</dbReference>
<dbReference type="Pfam" id="PF13426">
    <property type="entry name" value="PAS_9"/>
    <property type="match status" value="1"/>
</dbReference>
<dbReference type="SMART" id="SM00091">
    <property type="entry name" value="PAS"/>
    <property type="match status" value="4"/>
</dbReference>
<dbReference type="SMART" id="SM00387">
    <property type="entry name" value="HATPase_c"/>
    <property type="match status" value="1"/>
</dbReference>
<evidence type="ECO:0000256" key="5">
    <source>
        <dbReference type="ARBA" id="ARBA00022777"/>
    </source>
</evidence>
<feature type="domain" description="PAS" evidence="7">
    <location>
        <begin position="205"/>
        <end position="236"/>
    </location>
</feature>
<organism evidence="9 10">
    <name type="scientific">Pedobacter cryophilus</name>
    <dbReference type="NCBI Taxonomy" id="2571271"/>
    <lineage>
        <taxon>Bacteria</taxon>
        <taxon>Pseudomonadati</taxon>
        <taxon>Bacteroidota</taxon>
        <taxon>Sphingobacteriia</taxon>
        <taxon>Sphingobacteriales</taxon>
        <taxon>Sphingobacteriaceae</taxon>
        <taxon>Pedobacter</taxon>
    </lineage>
</organism>
<feature type="domain" description="PAC" evidence="8">
    <location>
        <begin position="263"/>
        <end position="315"/>
    </location>
</feature>
<evidence type="ECO:0000259" key="6">
    <source>
        <dbReference type="PROSITE" id="PS50109"/>
    </source>
</evidence>
<dbReference type="Gene3D" id="3.30.450.20">
    <property type="entry name" value="PAS domain"/>
    <property type="match status" value="4"/>
</dbReference>
<evidence type="ECO:0000259" key="7">
    <source>
        <dbReference type="PROSITE" id="PS50112"/>
    </source>
</evidence>
<dbReference type="InterPro" id="IPR003661">
    <property type="entry name" value="HisK_dim/P_dom"/>
</dbReference>
<dbReference type="PROSITE" id="PS50113">
    <property type="entry name" value="PAC"/>
    <property type="match status" value="1"/>
</dbReference>
<dbReference type="InterPro" id="IPR005467">
    <property type="entry name" value="His_kinase_dom"/>
</dbReference>